<keyword evidence="6" id="KW-1185">Reference proteome</keyword>
<protein>
    <submittedName>
        <fullName evidence="5">Hydantoinase/oxoprolinase family protein</fullName>
    </submittedName>
    <submittedName>
        <fullName evidence="4">Methylhydantoinase</fullName>
    </submittedName>
</protein>
<dbReference type="Pfam" id="PF01968">
    <property type="entry name" value="Hydantoinase_A"/>
    <property type="match status" value="1"/>
</dbReference>
<dbReference type="Pfam" id="PF05378">
    <property type="entry name" value="Hydant_A_N"/>
    <property type="match status" value="1"/>
</dbReference>
<reference evidence="4" key="3">
    <citation type="submission" date="2022-12" db="EMBL/GenBank/DDBJ databases">
        <authorList>
            <person name="Sun Q."/>
            <person name="Zhou Y."/>
        </authorList>
    </citation>
    <scope>NUCLEOTIDE SEQUENCE</scope>
    <source>
        <strain evidence="4">CGMCC 1.15034</strain>
    </source>
</reference>
<dbReference type="InterPro" id="IPR045079">
    <property type="entry name" value="Oxoprolinase-like"/>
</dbReference>
<geneLocation type="plasmid" evidence="5 6">
    <name>unnamed</name>
</geneLocation>
<dbReference type="EMBL" id="BMHC01000007">
    <property type="protein sequence ID" value="GGI25929.1"/>
    <property type="molecule type" value="Genomic_DNA"/>
</dbReference>
<evidence type="ECO:0000259" key="3">
    <source>
        <dbReference type="Pfam" id="PF19278"/>
    </source>
</evidence>
<dbReference type="InterPro" id="IPR043129">
    <property type="entry name" value="ATPase_NBD"/>
</dbReference>
<evidence type="ECO:0000313" key="5">
    <source>
        <dbReference type="EMBL" id="QOZ64698.1"/>
    </source>
</evidence>
<dbReference type="InterPro" id="IPR008040">
    <property type="entry name" value="Hydant_A_N"/>
</dbReference>
<dbReference type="OrthoDB" id="9759608at2"/>
<dbReference type="RefSeq" id="WP_128930089.1">
    <property type="nucleotide sequence ID" value="NZ_BMHC01000007.1"/>
</dbReference>
<dbReference type="Pfam" id="PF19278">
    <property type="entry name" value="Hydant_A_C"/>
    <property type="match status" value="1"/>
</dbReference>
<evidence type="ECO:0000313" key="6">
    <source>
        <dbReference type="Proteomes" id="UP000593880"/>
    </source>
</evidence>
<evidence type="ECO:0000313" key="7">
    <source>
        <dbReference type="Proteomes" id="UP000625079"/>
    </source>
</evidence>
<sequence>MRLGADIGGTFTDIVLVDDETGLFRLGKVLTTPDQPDNGVINGIKQVINGDAGQVSHVVHGTTLFTNALIERKGALTALVTTRGFRDAVEIAREHRYDMYDLRLRRPAPIARRRHRFEIAERILSDGTIRQAPNEDDVARIAEEMRRIGIEAVAVSLINAYVCPDHERIVGRILREKLPGVAITLSSDISPEIREFERSTTALCNVYVKSIAEKYLTRLEARTRDELSDAAGLYVMQSNGGLLTASQAIEAPIRLVESGPAAGALAAAHYAKSLGLSDVLSFDMGGTTAKACLIVDGEPLLAPEFEVDRQYQFKKGSGLPVKVPVIEMIEIGTGGGSIAQIDALGRLKVGPHSAGSVPGPACYGAGGERPTVTDADLLLGYLNAGFFLGGDMKLDKTAAERAINEQVGASLDLDTIAAAWGIHQLANEAMASAARIHAIERGRTISQFPMFAFGGAGPVHAYGVARVLKLPKIIYPFGAGVMSAVGFLTAPLAFDFVRSSPARLEQLDWGAVNRSLKEMEEEGRSRLAHSMGDREVSFRRWADMRYRKQGFDIRVPIPSGKLGPDSIAEITASFERVYTELYGHTVPNTPIDVMSWRVVASGPKPDFKLPVNTSKSDGPLKGSRKIYVPDAGLIDVPVYDRYRLGAGDRLQGPAIIEERESTVVINGPGEISVDQNRNLIVDLEVAR</sequence>
<evidence type="ECO:0000259" key="2">
    <source>
        <dbReference type="Pfam" id="PF05378"/>
    </source>
</evidence>
<gene>
    <name evidence="4" type="ORF">GCM10010987_36850</name>
    <name evidence="5" type="ORF">XH86_39365</name>
</gene>
<dbReference type="InterPro" id="IPR002821">
    <property type="entry name" value="Hydantoinase_A"/>
</dbReference>
<dbReference type="SUPFAM" id="SSF53067">
    <property type="entry name" value="Actin-like ATPase domain"/>
    <property type="match status" value="1"/>
</dbReference>
<dbReference type="PANTHER" id="PTHR11365">
    <property type="entry name" value="5-OXOPROLINASE RELATED"/>
    <property type="match status" value="1"/>
</dbReference>
<dbReference type="Proteomes" id="UP000593880">
    <property type="component" value="Plasmid unnamed"/>
</dbReference>
<dbReference type="Proteomes" id="UP000625079">
    <property type="component" value="Unassembled WGS sequence"/>
</dbReference>
<keyword evidence="5" id="KW-0614">Plasmid</keyword>
<organism evidence="4 7">
    <name type="scientific">Bradyrhizobium guangdongense</name>
    <dbReference type="NCBI Taxonomy" id="1325090"/>
    <lineage>
        <taxon>Bacteria</taxon>
        <taxon>Pseudomonadati</taxon>
        <taxon>Pseudomonadota</taxon>
        <taxon>Alphaproteobacteria</taxon>
        <taxon>Hyphomicrobiales</taxon>
        <taxon>Nitrobacteraceae</taxon>
        <taxon>Bradyrhizobium</taxon>
    </lineage>
</organism>
<feature type="domain" description="Hydantoinase A/oxoprolinase" evidence="1">
    <location>
        <begin position="198"/>
        <end position="493"/>
    </location>
</feature>
<name>A0A410VIG2_9BRAD</name>
<dbReference type="GO" id="GO:0017168">
    <property type="term" value="F:5-oxoprolinase (ATP-hydrolyzing) activity"/>
    <property type="evidence" value="ECO:0007669"/>
    <property type="project" value="TreeGrafter"/>
</dbReference>
<evidence type="ECO:0000313" key="4">
    <source>
        <dbReference type="EMBL" id="GGI25929.1"/>
    </source>
</evidence>
<evidence type="ECO:0000259" key="1">
    <source>
        <dbReference type="Pfam" id="PF01968"/>
    </source>
</evidence>
<reference evidence="4" key="1">
    <citation type="journal article" date="2014" name="Int. J. Syst. Evol. Microbiol.">
        <title>Complete genome sequence of Corynebacterium casei LMG S-19264T (=DSM 44701T), isolated from a smear-ripened cheese.</title>
        <authorList>
            <consortium name="US DOE Joint Genome Institute (JGI-PGF)"/>
            <person name="Walter F."/>
            <person name="Albersmeier A."/>
            <person name="Kalinowski J."/>
            <person name="Ruckert C."/>
        </authorList>
    </citation>
    <scope>NUCLEOTIDE SEQUENCE</scope>
    <source>
        <strain evidence="4">CGMCC 1.15034</strain>
    </source>
</reference>
<dbReference type="GO" id="GO:0005829">
    <property type="term" value="C:cytosol"/>
    <property type="evidence" value="ECO:0007669"/>
    <property type="project" value="TreeGrafter"/>
</dbReference>
<proteinExistence type="predicted"/>
<dbReference type="GO" id="GO:0006749">
    <property type="term" value="P:glutathione metabolic process"/>
    <property type="evidence" value="ECO:0007669"/>
    <property type="project" value="TreeGrafter"/>
</dbReference>
<reference evidence="5 6" key="2">
    <citation type="submission" date="2018-06" db="EMBL/GenBank/DDBJ databases">
        <title>Comparative genomics of rhizobia nodulating Arachis hypogaea in China.</title>
        <authorList>
            <person name="Li Y."/>
        </authorList>
    </citation>
    <scope>NUCLEOTIDE SEQUENCE [LARGE SCALE GENOMIC DNA]</scope>
    <source>
        <strain evidence="5 6">CCBAU 51658</strain>
        <plasmid evidence="5 6">unnamed</plasmid>
    </source>
</reference>
<dbReference type="AlphaFoldDB" id="A0A410VIG2"/>
<accession>A0A410VIG2</accession>
<dbReference type="EMBL" id="CP030058">
    <property type="protein sequence ID" value="QOZ64698.1"/>
    <property type="molecule type" value="Genomic_DNA"/>
</dbReference>
<dbReference type="PANTHER" id="PTHR11365:SF23">
    <property type="entry name" value="HYPOTHETICAL 5-OXOPROLINASE (EUROFUNG)-RELATED"/>
    <property type="match status" value="1"/>
</dbReference>
<feature type="domain" description="Hydantoinase/oxoprolinase N-terminal" evidence="2">
    <location>
        <begin position="2"/>
        <end position="177"/>
    </location>
</feature>
<dbReference type="InterPro" id="IPR049517">
    <property type="entry name" value="ACX-like_C"/>
</dbReference>
<feature type="domain" description="Acetophenone carboxylase-like C-terminal" evidence="3">
    <location>
        <begin position="515"/>
        <end position="677"/>
    </location>
</feature>